<dbReference type="SUPFAM" id="SSF49401">
    <property type="entry name" value="Bacterial adhesins"/>
    <property type="match status" value="1"/>
</dbReference>
<sequence>MKKSAFIMAILLCSSHSAQAAFGSCEANEVYSSDLSADWSEADNVVGHNSTSTAPVTGNSYQITCDCPKNTGVNPYYRADSLLPTQGQTTGYYKLNDSLDIRTTLRDIPGKGEQVVPMTSVKESVLYQERSDNGLCRDDDPSKRAAAVSIGAQTQFELRITKPFLGELIIPQTDVAVIKAAWSNNVSSPQSPGAYKNLVTLSISGRITVPQNCKINQGDVVQVNLGFINGNRFTTKDTMPDGYTPVTFDITYDCGDTSTIANTLQMRFDADDIINQYILVARRRSGDNVPDVGIRMRHTDGGATNIPFTGGIVFIDSSGSGAAHMSAYPVNLVGGVLAPGKFSGTATITIIVR</sequence>
<keyword evidence="8" id="KW-1185">Reference proteome</keyword>
<dbReference type="RefSeq" id="WP_045447968.1">
    <property type="nucleotide sequence ID" value="NZ_QFVP01000001.1"/>
</dbReference>
<gene>
    <name evidence="7" type="ORF">DJ535_00120</name>
</gene>
<dbReference type="Pfam" id="PF00419">
    <property type="entry name" value="Fimbrial"/>
    <property type="match status" value="1"/>
</dbReference>
<evidence type="ECO:0000313" key="8">
    <source>
        <dbReference type="Proteomes" id="UP000306790"/>
    </source>
</evidence>
<evidence type="ECO:0000256" key="3">
    <source>
        <dbReference type="ARBA" id="ARBA00022729"/>
    </source>
</evidence>
<evidence type="ECO:0000259" key="6">
    <source>
        <dbReference type="Pfam" id="PF00419"/>
    </source>
</evidence>
<dbReference type="PANTHER" id="PTHR33420:SF31">
    <property type="entry name" value="TYPE 1 FIMBRIN D-MANNOSE SPECIFIC ADHESIN"/>
    <property type="match status" value="1"/>
</dbReference>
<evidence type="ECO:0000256" key="5">
    <source>
        <dbReference type="SAM" id="SignalP"/>
    </source>
</evidence>
<feature type="signal peptide" evidence="5">
    <location>
        <begin position="1"/>
        <end position="20"/>
    </location>
</feature>
<evidence type="ECO:0000256" key="2">
    <source>
        <dbReference type="ARBA" id="ARBA00006671"/>
    </source>
</evidence>
<comment type="similarity">
    <text evidence="2">Belongs to the fimbrial protein family.</text>
</comment>
<keyword evidence="4" id="KW-0281">Fimbrium</keyword>
<evidence type="ECO:0000256" key="1">
    <source>
        <dbReference type="ARBA" id="ARBA00004561"/>
    </source>
</evidence>
<dbReference type="InterPro" id="IPR050263">
    <property type="entry name" value="Bact_Fimbrial_Adh_Pro"/>
</dbReference>
<organism evidence="7 8">
    <name type="scientific">Citrobacter murliniae</name>
    <dbReference type="NCBI Taxonomy" id="67829"/>
    <lineage>
        <taxon>Bacteria</taxon>
        <taxon>Pseudomonadati</taxon>
        <taxon>Pseudomonadota</taxon>
        <taxon>Gammaproteobacteria</taxon>
        <taxon>Enterobacterales</taxon>
        <taxon>Enterobacteriaceae</taxon>
        <taxon>Citrobacter</taxon>
        <taxon>Citrobacter freundii complex</taxon>
    </lineage>
</organism>
<reference evidence="7 8" key="1">
    <citation type="submission" date="2018-05" db="EMBL/GenBank/DDBJ databases">
        <title>Isolation and genomic analyses of lactose-positive bacteria from faecal samples of preterm neonates.</title>
        <authorList>
            <person name="Chen Y."/>
            <person name="Brook T.C."/>
            <person name="O'Neill I."/>
            <person name="Soe C.Z."/>
            <person name="Hall L.J."/>
            <person name="Hoyles L."/>
        </authorList>
    </citation>
    <scope>NUCLEOTIDE SEQUENCE [LARGE SCALE GENOMIC DNA]</scope>
    <source>
        <strain evidence="7 8">P080C CL</strain>
    </source>
</reference>
<comment type="subcellular location">
    <subcellularLocation>
        <location evidence="1">Fimbrium</location>
    </subcellularLocation>
</comment>
<dbReference type="InterPro" id="IPR000259">
    <property type="entry name" value="Adhesion_dom_fimbrial"/>
</dbReference>
<name>A0ABY2PZ03_9ENTR</name>
<evidence type="ECO:0000256" key="4">
    <source>
        <dbReference type="ARBA" id="ARBA00023263"/>
    </source>
</evidence>
<evidence type="ECO:0000313" key="7">
    <source>
        <dbReference type="EMBL" id="THE42309.1"/>
    </source>
</evidence>
<keyword evidence="3 5" id="KW-0732">Signal</keyword>
<dbReference type="EMBL" id="QFVP01000001">
    <property type="protein sequence ID" value="THE42309.1"/>
    <property type="molecule type" value="Genomic_DNA"/>
</dbReference>
<feature type="domain" description="Fimbrial-type adhesion" evidence="6">
    <location>
        <begin position="202"/>
        <end position="352"/>
    </location>
</feature>
<proteinExistence type="inferred from homology"/>
<dbReference type="InterPro" id="IPR036937">
    <property type="entry name" value="Adhesion_dom_fimbrial_sf"/>
</dbReference>
<dbReference type="Gene3D" id="2.60.40.1090">
    <property type="entry name" value="Fimbrial-type adhesion domain"/>
    <property type="match status" value="1"/>
</dbReference>
<accession>A0ABY2PZ03</accession>
<dbReference type="Proteomes" id="UP000306790">
    <property type="component" value="Unassembled WGS sequence"/>
</dbReference>
<dbReference type="InterPro" id="IPR008966">
    <property type="entry name" value="Adhesion_dom_sf"/>
</dbReference>
<comment type="caution">
    <text evidence="7">The sequence shown here is derived from an EMBL/GenBank/DDBJ whole genome shotgun (WGS) entry which is preliminary data.</text>
</comment>
<protein>
    <submittedName>
        <fullName evidence="7">Fimbrial protein</fullName>
    </submittedName>
</protein>
<feature type="chain" id="PRO_5045896077" evidence="5">
    <location>
        <begin position="21"/>
        <end position="353"/>
    </location>
</feature>
<dbReference type="PROSITE" id="PS51257">
    <property type="entry name" value="PROKAR_LIPOPROTEIN"/>
    <property type="match status" value="1"/>
</dbReference>
<dbReference type="PANTHER" id="PTHR33420">
    <property type="entry name" value="FIMBRIAL SUBUNIT ELFA-RELATED"/>
    <property type="match status" value="1"/>
</dbReference>